<dbReference type="PANTHER" id="PTHR48022:SF78">
    <property type="entry name" value="MONOSACCHARIDE TRANSPORTER, PUTATIVE (AFU_ORTHOLOGUE AFUA_2G02110)-RELATED"/>
    <property type="match status" value="1"/>
</dbReference>
<comment type="subcellular location">
    <subcellularLocation>
        <location evidence="1">Membrane</location>
        <topology evidence="1">Multi-pass membrane protein</topology>
    </subcellularLocation>
</comment>
<feature type="transmembrane region" description="Helical" evidence="9">
    <location>
        <begin position="71"/>
        <end position="91"/>
    </location>
</feature>
<evidence type="ECO:0000256" key="2">
    <source>
        <dbReference type="ARBA" id="ARBA00010992"/>
    </source>
</evidence>
<dbReference type="OrthoDB" id="2544694at2759"/>
<dbReference type="PROSITE" id="PS00217">
    <property type="entry name" value="SUGAR_TRANSPORT_2"/>
    <property type="match status" value="1"/>
</dbReference>
<dbReference type="InterPro" id="IPR050360">
    <property type="entry name" value="MFS_Sugar_Transporters"/>
</dbReference>
<feature type="transmembrane region" description="Helical" evidence="9">
    <location>
        <begin position="161"/>
        <end position="179"/>
    </location>
</feature>
<dbReference type="GO" id="GO:0005351">
    <property type="term" value="F:carbohydrate:proton symporter activity"/>
    <property type="evidence" value="ECO:0007669"/>
    <property type="project" value="TreeGrafter"/>
</dbReference>
<keyword evidence="6 9" id="KW-0472">Membrane</keyword>
<feature type="transmembrane region" description="Helical" evidence="9">
    <location>
        <begin position="435"/>
        <end position="456"/>
    </location>
</feature>
<keyword evidence="4 9" id="KW-0812">Transmembrane</keyword>
<feature type="compositionally biased region" description="Basic and acidic residues" evidence="8">
    <location>
        <begin position="571"/>
        <end position="586"/>
    </location>
</feature>
<dbReference type="FunFam" id="1.20.1250.20:FF:000090">
    <property type="entry name" value="MFS sugar transporter, putative"/>
    <property type="match status" value="1"/>
</dbReference>
<comment type="similarity">
    <text evidence="2 7">Belongs to the major facilitator superfamily. Sugar transporter (TC 2.A.1.1) family.</text>
</comment>
<feature type="transmembrane region" description="Helical" evidence="9">
    <location>
        <begin position="329"/>
        <end position="349"/>
    </location>
</feature>
<dbReference type="AlphaFoldDB" id="A0A8H3FGW2"/>
<dbReference type="SUPFAM" id="SSF103473">
    <property type="entry name" value="MFS general substrate transporter"/>
    <property type="match status" value="1"/>
</dbReference>
<dbReference type="Gene3D" id="1.20.1250.20">
    <property type="entry name" value="MFS general substrate transporter like domains"/>
    <property type="match status" value="1"/>
</dbReference>
<protein>
    <recommendedName>
        <fullName evidence="10">Major facilitator superfamily (MFS) profile domain-containing protein</fullName>
    </recommendedName>
</protein>
<comment type="caution">
    <text evidence="11">The sequence shown here is derived from an EMBL/GenBank/DDBJ whole genome shotgun (WGS) entry which is preliminary data.</text>
</comment>
<dbReference type="PRINTS" id="PR00171">
    <property type="entry name" value="SUGRTRNSPORT"/>
</dbReference>
<feature type="transmembrane region" description="Helical" evidence="9">
    <location>
        <begin position="16"/>
        <end position="35"/>
    </location>
</feature>
<feature type="transmembrane region" description="Helical" evidence="9">
    <location>
        <begin position="462"/>
        <end position="482"/>
    </location>
</feature>
<dbReference type="Pfam" id="PF00083">
    <property type="entry name" value="Sugar_tr"/>
    <property type="match status" value="1"/>
</dbReference>
<feature type="transmembrane region" description="Helical" evidence="9">
    <location>
        <begin position="103"/>
        <end position="122"/>
    </location>
</feature>
<evidence type="ECO:0000256" key="3">
    <source>
        <dbReference type="ARBA" id="ARBA00022448"/>
    </source>
</evidence>
<dbReference type="EMBL" id="CAJPDQ010000018">
    <property type="protein sequence ID" value="CAF9922517.1"/>
    <property type="molecule type" value="Genomic_DNA"/>
</dbReference>
<feature type="transmembrane region" description="Helical" evidence="9">
    <location>
        <begin position="395"/>
        <end position="414"/>
    </location>
</feature>
<dbReference type="InterPro" id="IPR005828">
    <property type="entry name" value="MFS_sugar_transport-like"/>
</dbReference>
<reference evidence="11" key="1">
    <citation type="submission" date="2021-03" db="EMBL/GenBank/DDBJ databases">
        <authorList>
            <person name="Tagirdzhanova G."/>
        </authorList>
    </citation>
    <scope>NUCLEOTIDE SEQUENCE</scope>
</reference>
<feature type="transmembrane region" description="Helical" evidence="9">
    <location>
        <begin position="293"/>
        <end position="317"/>
    </location>
</feature>
<feature type="transmembrane region" description="Helical" evidence="9">
    <location>
        <begin position="199"/>
        <end position="216"/>
    </location>
</feature>
<dbReference type="InterPro" id="IPR036259">
    <property type="entry name" value="MFS_trans_sf"/>
</dbReference>
<dbReference type="InterPro" id="IPR020846">
    <property type="entry name" value="MFS_dom"/>
</dbReference>
<sequence>MNRIPRWNVVHHLEKRGLLIAINCLAGLSILFFGYDQGMMAGVNNAVDYYDSTMGFATQNADGSPNVFDPLLQGGIVSIYYVGTLVGALFGGWFGDRFGRIKAIGMGALWGIFGASLQGSAMNHTWMIFARLINGFGTGILNAIVPVYATETAEHTSRGQFVSIEFTLNIFGVVLAYWIEFGTSKYFGGTTAFTWRFPILFQIILLIMLFIMVWAFPESPRYLTKVGRGEEGRYILGRLRGDGPGDRERADAEYQDICNVVELEKQTASSSSYWSMLTGRGSGKLHTARRVQLVIWLQIMQEWIGIAGVTLYSPTIFRFAGISNDQVGWVAGLNTITYMFSTLICVFTLDKIGRRWTLYWGSVAQGIALFLAGGLSKLASDLNTPVPTAAGAHAGGAAVAMVFLFTCVFGATWLTVPWLYPAEIFPLEVRAKGNAWGVVGWSIGNGWLTLLCPVMFAALSYYTLFIFAACNIITIPMVWALYPESNQRTLEEMNLLFAADSPWNWEAEKNYRILIEENPDLVRAARRGQSVTSALEGGDAGLEKRQFSLTPGEGQRSSIEGGRRGGANGTLKDDSAKHATEHVEKY</sequence>
<evidence type="ECO:0000256" key="7">
    <source>
        <dbReference type="RuleBase" id="RU003346"/>
    </source>
</evidence>
<evidence type="ECO:0000259" key="10">
    <source>
        <dbReference type="PROSITE" id="PS50850"/>
    </source>
</evidence>
<evidence type="ECO:0000313" key="12">
    <source>
        <dbReference type="Proteomes" id="UP000664169"/>
    </source>
</evidence>
<evidence type="ECO:0000256" key="6">
    <source>
        <dbReference type="ARBA" id="ARBA00023136"/>
    </source>
</evidence>
<dbReference type="PANTHER" id="PTHR48022">
    <property type="entry name" value="PLASTIDIC GLUCOSE TRANSPORTER 4"/>
    <property type="match status" value="1"/>
</dbReference>
<organism evidence="11 12">
    <name type="scientific">Gomphillus americanus</name>
    <dbReference type="NCBI Taxonomy" id="1940652"/>
    <lineage>
        <taxon>Eukaryota</taxon>
        <taxon>Fungi</taxon>
        <taxon>Dikarya</taxon>
        <taxon>Ascomycota</taxon>
        <taxon>Pezizomycotina</taxon>
        <taxon>Lecanoromycetes</taxon>
        <taxon>OSLEUM clade</taxon>
        <taxon>Ostropomycetidae</taxon>
        <taxon>Ostropales</taxon>
        <taxon>Graphidaceae</taxon>
        <taxon>Gomphilloideae</taxon>
        <taxon>Gomphillus</taxon>
    </lineage>
</organism>
<feature type="transmembrane region" description="Helical" evidence="9">
    <location>
        <begin position="356"/>
        <end position="375"/>
    </location>
</feature>
<evidence type="ECO:0000256" key="8">
    <source>
        <dbReference type="SAM" id="MobiDB-lite"/>
    </source>
</evidence>
<dbReference type="InterPro" id="IPR003663">
    <property type="entry name" value="Sugar/inositol_transpt"/>
</dbReference>
<evidence type="ECO:0000256" key="1">
    <source>
        <dbReference type="ARBA" id="ARBA00004141"/>
    </source>
</evidence>
<evidence type="ECO:0000313" key="11">
    <source>
        <dbReference type="EMBL" id="CAF9922517.1"/>
    </source>
</evidence>
<feature type="transmembrane region" description="Helical" evidence="9">
    <location>
        <begin position="128"/>
        <end position="149"/>
    </location>
</feature>
<evidence type="ECO:0000256" key="4">
    <source>
        <dbReference type="ARBA" id="ARBA00022692"/>
    </source>
</evidence>
<proteinExistence type="inferred from homology"/>
<feature type="domain" description="Major facilitator superfamily (MFS) profile" evidence="10">
    <location>
        <begin position="22"/>
        <end position="486"/>
    </location>
</feature>
<feature type="region of interest" description="Disordered" evidence="8">
    <location>
        <begin position="547"/>
        <end position="586"/>
    </location>
</feature>
<gene>
    <name evidence="11" type="ORF">GOMPHAMPRED_002591</name>
</gene>
<keyword evidence="12" id="KW-1185">Reference proteome</keyword>
<dbReference type="GO" id="GO:0016020">
    <property type="term" value="C:membrane"/>
    <property type="evidence" value="ECO:0007669"/>
    <property type="project" value="UniProtKB-SubCell"/>
</dbReference>
<evidence type="ECO:0000256" key="9">
    <source>
        <dbReference type="SAM" id="Phobius"/>
    </source>
</evidence>
<keyword evidence="5 9" id="KW-1133">Transmembrane helix</keyword>
<evidence type="ECO:0000256" key="5">
    <source>
        <dbReference type="ARBA" id="ARBA00022989"/>
    </source>
</evidence>
<dbReference type="Proteomes" id="UP000664169">
    <property type="component" value="Unassembled WGS sequence"/>
</dbReference>
<dbReference type="InterPro" id="IPR005829">
    <property type="entry name" value="Sugar_transporter_CS"/>
</dbReference>
<accession>A0A8H3FGW2</accession>
<dbReference type="NCBIfam" id="TIGR00879">
    <property type="entry name" value="SP"/>
    <property type="match status" value="1"/>
</dbReference>
<name>A0A8H3FGW2_9LECA</name>
<keyword evidence="3 7" id="KW-0813">Transport</keyword>
<dbReference type="PROSITE" id="PS50850">
    <property type="entry name" value="MFS"/>
    <property type="match status" value="1"/>
</dbReference>